<dbReference type="PROSITE" id="PS50110">
    <property type="entry name" value="RESPONSE_REGULATORY"/>
    <property type="match status" value="1"/>
</dbReference>
<reference evidence="3" key="1">
    <citation type="submission" date="2020-05" db="EMBL/GenBank/DDBJ databases">
        <authorList>
            <person name="Chiriac C."/>
            <person name="Salcher M."/>
            <person name="Ghai R."/>
            <person name="Kavagutti S V."/>
        </authorList>
    </citation>
    <scope>NUCLEOTIDE SEQUENCE</scope>
</reference>
<dbReference type="PANTHER" id="PTHR43214:SF44">
    <property type="entry name" value="TWO-COMPONENT RESPONSE REGULATOR"/>
    <property type="match status" value="1"/>
</dbReference>
<dbReference type="InterPro" id="IPR000792">
    <property type="entry name" value="Tscrpt_reg_LuxR_C"/>
</dbReference>
<dbReference type="Gene3D" id="1.10.10.10">
    <property type="entry name" value="Winged helix-like DNA-binding domain superfamily/Winged helix DNA-binding domain"/>
    <property type="match status" value="1"/>
</dbReference>
<evidence type="ECO:0000313" key="3">
    <source>
        <dbReference type="EMBL" id="CAB4824502.1"/>
    </source>
</evidence>
<protein>
    <submittedName>
        <fullName evidence="3">Unannotated protein</fullName>
    </submittedName>
</protein>
<dbReference type="GO" id="GO:0000160">
    <property type="term" value="P:phosphorelay signal transduction system"/>
    <property type="evidence" value="ECO:0007669"/>
    <property type="project" value="InterPro"/>
</dbReference>
<dbReference type="PANTHER" id="PTHR43214">
    <property type="entry name" value="TWO-COMPONENT RESPONSE REGULATOR"/>
    <property type="match status" value="1"/>
</dbReference>
<proteinExistence type="predicted"/>
<dbReference type="Gene3D" id="3.40.50.2300">
    <property type="match status" value="1"/>
</dbReference>
<dbReference type="SMART" id="SM00421">
    <property type="entry name" value="HTH_LUXR"/>
    <property type="match status" value="1"/>
</dbReference>
<evidence type="ECO:0000256" key="1">
    <source>
        <dbReference type="ARBA" id="ARBA00023125"/>
    </source>
</evidence>
<dbReference type="InterPro" id="IPR001789">
    <property type="entry name" value="Sig_transdc_resp-reg_receiver"/>
</dbReference>
<evidence type="ECO:0000313" key="4">
    <source>
        <dbReference type="EMBL" id="CAB4991568.1"/>
    </source>
</evidence>
<gene>
    <name evidence="3" type="ORF">UFOPK3166_00554</name>
    <name evidence="4" type="ORF">UFOPK4035_00223</name>
</gene>
<dbReference type="AlphaFoldDB" id="A0A6J6ZVI8"/>
<dbReference type="SMART" id="SM00448">
    <property type="entry name" value="REC"/>
    <property type="match status" value="1"/>
</dbReference>
<dbReference type="InterPro" id="IPR011006">
    <property type="entry name" value="CheY-like_superfamily"/>
</dbReference>
<evidence type="ECO:0000259" key="2">
    <source>
        <dbReference type="PROSITE" id="PS50110"/>
    </source>
</evidence>
<organism evidence="3">
    <name type="scientific">freshwater metagenome</name>
    <dbReference type="NCBI Taxonomy" id="449393"/>
    <lineage>
        <taxon>unclassified sequences</taxon>
        <taxon>metagenomes</taxon>
        <taxon>ecological metagenomes</taxon>
    </lineage>
</organism>
<name>A0A6J6ZVI8_9ZZZZ</name>
<dbReference type="InterPro" id="IPR016032">
    <property type="entry name" value="Sig_transdc_resp-reg_C-effctor"/>
</dbReference>
<dbReference type="GO" id="GO:0003677">
    <property type="term" value="F:DNA binding"/>
    <property type="evidence" value="ECO:0007669"/>
    <property type="project" value="UniProtKB-KW"/>
</dbReference>
<dbReference type="GO" id="GO:0006355">
    <property type="term" value="P:regulation of DNA-templated transcription"/>
    <property type="evidence" value="ECO:0007669"/>
    <property type="project" value="InterPro"/>
</dbReference>
<dbReference type="SUPFAM" id="SSF52172">
    <property type="entry name" value="CheY-like"/>
    <property type="match status" value="1"/>
</dbReference>
<sequence length="216" mass="23539">MTTAFRTRVLVAEDEEFTLNLLREILSDANFEVVAVNSVAKAIEAIEGFDPHAVITDLNFGISAPSGADLLNFLDAERPWIGKVILTSHASANLALPRGTELPANVVYLVKSELQSISALGNAVQDSIAQINENAVRPTPAESNRIAISETQAEILRLLAEGYTNAAIAVRRGTSLRATEALVQRTFSTLGLKNDEDFNPRVLAVRMWQEDKVVIR</sequence>
<dbReference type="EMBL" id="CAFBOX010000020">
    <property type="protein sequence ID" value="CAB4991568.1"/>
    <property type="molecule type" value="Genomic_DNA"/>
</dbReference>
<dbReference type="Pfam" id="PF00072">
    <property type="entry name" value="Response_reg"/>
    <property type="match status" value="1"/>
</dbReference>
<accession>A0A6J6ZVI8</accession>
<dbReference type="SUPFAM" id="SSF46894">
    <property type="entry name" value="C-terminal effector domain of the bipartite response regulators"/>
    <property type="match status" value="1"/>
</dbReference>
<keyword evidence="1" id="KW-0238">DNA-binding</keyword>
<feature type="domain" description="Response regulatory" evidence="2">
    <location>
        <begin position="8"/>
        <end position="125"/>
    </location>
</feature>
<dbReference type="InterPro" id="IPR036388">
    <property type="entry name" value="WH-like_DNA-bd_sf"/>
</dbReference>
<dbReference type="CDD" id="cd00156">
    <property type="entry name" value="REC"/>
    <property type="match status" value="1"/>
</dbReference>
<dbReference type="EMBL" id="CAFABD010000068">
    <property type="protein sequence ID" value="CAB4824502.1"/>
    <property type="molecule type" value="Genomic_DNA"/>
</dbReference>
<dbReference type="InterPro" id="IPR039420">
    <property type="entry name" value="WalR-like"/>
</dbReference>